<dbReference type="GO" id="GO:0033712">
    <property type="term" value="F:1,5-anhydro-D-fructose reductase (1,5-anhydro-D-mannitol-forming) activity"/>
    <property type="evidence" value="ECO:0007669"/>
    <property type="project" value="UniProtKB-EC"/>
</dbReference>
<dbReference type="Pfam" id="PF01408">
    <property type="entry name" value="GFO_IDH_MocA"/>
    <property type="match status" value="1"/>
</dbReference>
<dbReference type="Pfam" id="PF22725">
    <property type="entry name" value="GFO_IDH_MocA_C3"/>
    <property type="match status" value="1"/>
</dbReference>
<dbReference type="GO" id="GO:0000166">
    <property type="term" value="F:nucleotide binding"/>
    <property type="evidence" value="ECO:0007669"/>
    <property type="project" value="InterPro"/>
</dbReference>
<dbReference type="SUPFAM" id="SSF51735">
    <property type="entry name" value="NAD(P)-binding Rossmann-fold domains"/>
    <property type="match status" value="1"/>
</dbReference>
<dbReference type="SUPFAM" id="SSF55347">
    <property type="entry name" value="Glyceraldehyde-3-phosphate dehydrogenase-like, C-terminal domain"/>
    <property type="match status" value="1"/>
</dbReference>
<proteinExistence type="predicted"/>
<evidence type="ECO:0000259" key="1">
    <source>
        <dbReference type="Pfam" id="PF01408"/>
    </source>
</evidence>
<dbReference type="Gene3D" id="3.40.50.720">
    <property type="entry name" value="NAD(P)-binding Rossmann-like Domain"/>
    <property type="match status" value="1"/>
</dbReference>
<dbReference type="PANTHER" id="PTHR43249:SF1">
    <property type="entry name" value="D-GLUCOSIDE 3-DEHYDROGENASE"/>
    <property type="match status" value="1"/>
</dbReference>
<feature type="domain" description="Gfo/Idh/MocA-like oxidoreductase N-terminal" evidence="1">
    <location>
        <begin position="4"/>
        <end position="124"/>
    </location>
</feature>
<comment type="caution">
    <text evidence="3">The sequence shown here is derived from an EMBL/GenBank/DDBJ whole genome shotgun (WGS) entry which is preliminary data.</text>
</comment>
<dbReference type="PANTHER" id="PTHR43249">
    <property type="entry name" value="UDP-N-ACETYL-2-AMINO-2-DEOXY-D-GLUCURONATE OXIDASE"/>
    <property type="match status" value="1"/>
</dbReference>
<dbReference type="InterPro" id="IPR036291">
    <property type="entry name" value="NAD(P)-bd_dom_sf"/>
</dbReference>
<organism evidence="3 4">
    <name type="scientific">Novipirellula galeiformis</name>
    <dbReference type="NCBI Taxonomy" id="2528004"/>
    <lineage>
        <taxon>Bacteria</taxon>
        <taxon>Pseudomonadati</taxon>
        <taxon>Planctomycetota</taxon>
        <taxon>Planctomycetia</taxon>
        <taxon>Pirellulales</taxon>
        <taxon>Pirellulaceae</taxon>
        <taxon>Novipirellula</taxon>
    </lineage>
</organism>
<dbReference type="RefSeq" id="WP_146594484.1">
    <property type="nucleotide sequence ID" value="NZ_SJPT01000003.1"/>
</dbReference>
<dbReference type="InterPro" id="IPR052515">
    <property type="entry name" value="Gfo/Idh/MocA_Oxidoreductase"/>
</dbReference>
<dbReference type="Gene3D" id="3.30.360.10">
    <property type="entry name" value="Dihydrodipicolinate Reductase, domain 2"/>
    <property type="match status" value="1"/>
</dbReference>
<dbReference type="AlphaFoldDB" id="A0A5C6CLS7"/>
<keyword evidence="3" id="KW-0560">Oxidoreductase</keyword>
<dbReference type="Proteomes" id="UP000316304">
    <property type="component" value="Unassembled WGS sequence"/>
</dbReference>
<dbReference type="EC" id="1.1.1.292" evidence="3"/>
<dbReference type="InterPro" id="IPR000683">
    <property type="entry name" value="Gfo/Idh/MocA-like_OxRdtase_N"/>
</dbReference>
<protein>
    <submittedName>
        <fullName evidence="3">1,5-anhydro-D-fructose reductase</fullName>
        <ecNumber evidence="3">1.1.1.292</ecNumber>
    </submittedName>
</protein>
<evidence type="ECO:0000313" key="3">
    <source>
        <dbReference type="EMBL" id="TWU24271.1"/>
    </source>
</evidence>
<dbReference type="EMBL" id="SJPT01000003">
    <property type="protein sequence ID" value="TWU24271.1"/>
    <property type="molecule type" value="Genomic_DNA"/>
</dbReference>
<name>A0A5C6CLS7_9BACT</name>
<gene>
    <name evidence="3" type="primary">afr_6</name>
    <name evidence="3" type="ORF">Pla52o_21970</name>
</gene>
<accession>A0A5C6CLS7</accession>
<reference evidence="3 4" key="1">
    <citation type="submission" date="2019-02" db="EMBL/GenBank/DDBJ databases">
        <title>Deep-cultivation of Planctomycetes and their phenomic and genomic characterization uncovers novel biology.</title>
        <authorList>
            <person name="Wiegand S."/>
            <person name="Jogler M."/>
            <person name="Boedeker C."/>
            <person name="Pinto D."/>
            <person name="Vollmers J."/>
            <person name="Rivas-Marin E."/>
            <person name="Kohn T."/>
            <person name="Peeters S.H."/>
            <person name="Heuer A."/>
            <person name="Rast P."/>
            <person name="Oberbeckmann S."/>
            <person name="Bunk B."/>
            <person name="Jeske O."/>
            <person name="Meyerdierks A."/>
            <person name="Storesund J.E."/>
            <person name="Kallscheuer N."/>
            <person name="Luecker S."/>
            <person name="Lage O.M."/>
            <person name="Pohl T."/>
            <person name="Merkel B.J."/>
            <person name="Hornburger P."/>
            <person name="Mueller R.-W."/>
            <person name="Bruemmer F."/>
            <person name="Labrenz M."/>
            <person name="Spormann A.M."/>
            <person name="Op Den Camp H."/>
            <person name="Overmann J."/>
            <person name="Amann R."/>
            <person name="Jetten M.S.M."/>
            <person name="Mascher T."/>
            <person name="Medema M.H."/>
            <person name="Devos D.P."/>
            <person name="Kaster A.-K."/>
            <person name="Ovreas L."/>
            <person name="Rohde M."/>
            <person name="Galperin M.Y."/>
            <person name="Jogler C."/>
        </authorList>
    </citation>
    <scope>NUCLEOTIDE SEQUENCE [LARGE SCALE GENOMIC DNA]</scope>
    <source>
        <strain evidence="3 4">Pla52o</strain>
    </source>
</reference>
<evidence type="ECO:0000313" key="4">
    <source>
        <dbReference type="Proteomes" id="UP000316304"/>
    </source>
</evidence>
<feature type="domain" description="GFO/IDH/MocA-like oxidoreductase" evidence="2">
    <location>
        <begin position="133"/>
        <end position="254"/>
    </location>
</feature>
<keyword evidence="4" id="KW-1185">Reference proteome</keyword>
<dbReference type="OrthoDB" id="9783105at2"/>
<sequence length="322" mass="35122">MNTIRWGLIGCGDVSRKRVAQAIQNTPGNELIAACRRDSDRLDEFCDALSIPRRYTDASALMKDIDVDAVYIATPVREHLPQARMAAAAGKHVLVEKPMAMDVAECGEMIEVCATANVRLGVAYYRRFYPLLQRIEDLLKSNAIGTPLAVSAVTATPVAMQPGEEGHWRTERADSGGGALMDVGSHRINVFLHLFGPIAEVKSICTTVAADYEVEDTAALLLRFECGMVGTLQCHFGADDPDEFAITGTRGRLRACPLNGDQLIIERDGEQTIETLPPAANFCQPLIADFADAIRNNRSPRVNGDEGRRTNIVMANAYDDSQ</sequence>
<dbReference type="InterPro" id="IPR055170">
    <property type="entry name" value="GFO_IDH_MocA-like_dom"/>
</dbReference>
<evidence type="ECO:0000259" key="2">
    <source>
        <dbReference type="Pfam" id="PF22725"/>
    </source>
</evidence>